<feature type="domain" description="HIT" evidence="4">
    <location>
        <begin position="8"/>
        <end position="115"/>
    </location>
</feature>
<evidence type="ECO:0000256" key="3">
    <source>
        <dbReference type="PROSITE-ProRule" id="PRU00464"/>
    </source>
</evidence>
<sequence length="115" mass="12119">MTAADDCLFCKIVAGEIPAEVVHVTESAVAFRDINAQAPTHVLVVPRDHYANAVELAEGDPAATAELVRVAAAVATAEGHDDYRLVFNTGPGVGQTVFHAHLHLLAGRPMTWPPG</sequence>
<dbReference type="Pfam" id="PF01230">
    <property type="entry name" value="HIT"/>
    <property type="match status" value="1"/>
</dbReference>
<feature type="active site" description="Tele-AMP-histidine intermediate" evidence="1">
    <location>
        <position position="101"/>
    </location>
</feature>
<dbReference type="SUPFAM" id="SSF54197">
    <property type="entry name" value="HIT-like"/>
    <property type="match status" value="1"/>
</dbReference>
<accession>A0A7W3IXZ8</accession>
<evidence type="ECO:0000313" key="6">
    <source>
        <dbReference type="Proteomes" id="UP000580910"/>
    </source>
</evidence>
<dbReference type="GO" id="GO:0003824">
    <property type="term" value="F:catalytic activity"/>
    <property type="evidence" value="ECO:0007669"/>
    <property type="project" value="InterPro"/>
</dbReference>
<evidence type="ECO:0000256" key="2">
    <source>
        <dbReference type="PIRSR" id="PIRSR601310-3"/>
    </source>
</evidence>
<gene>
    <name evidence="5" type="ORF">FB382_001037</name>
</gene>
<dbReference type="RefSeq" id="WP_182537374.1">
    <property type="nucleotide sequence ID" value="NZ_JACGXA010000001.1"/>
</dbReference>
<dbReference type="EMBL" id="JACGXA010000001">
    <property type="protein sequence ID" value="MBA8802746.1"/>
    <property type="molecule type" value="Genomic_DNA"/>
</dbReference>
<dbReference type="Proteomes" id="UP000580910">
    <property type="component" value="Unassembled WGS sequence"/>
</dbReference>
<dbReference type="PANTHER" id="PTHR23089">
    <property type="entry name" value="HISTIDINE TRIAD HIT PROTEIN"/>
    <property type="match status" value="1"/>
</dbReference>
<protein>
    <submittedName>
        <fullName evidence="5">Histidine triad (HIT) family protein</fullName>
    </submittedName>
</protein>
<evidence type="ECO:0000259" key="4">
    <source>
        <dbReference type="PROSITE" id="PS51084"/>
    </source>
</evidence>
<evidence type="ECO:0000313" key="5">
    <source>
        <dbReference type="EMBL" id="MBA8802746.1"/>
    </source>
</evidence>
<evidence type="ECO:0000256" key="1">
    <source>
        <dbReference type="PIRSR" id="PIRSR601310-1"/>
    </source>
</evidence>
<proteinExistence type="predicted"/>
<dbReference type="PRINTS" id="PR00332">
    <property type="entry name" value="HISTRIAD"/>
</dbReference>
<comment type="caution">
    <text evidence="5">The sequence shown here is derived from an EMBL/GenBank/DDBJ whole genome shotgun (WGS) entry which is preliminary data.</text>
</comment>
<keyword evidence="6" id="KW-1185">Reference proteome</keyword>
<dbReference type="PROSITE" id="PS51084">
    <property type="entry name" value="HIT_2"/>
    <property type="match status" value="1"/>
</dbReference>
<dbReference type="InterPro" id="IPR001310">
    <property type="entry name" value="Histidine_triad_HIT"/>
</dbReference>
<dbReference type="AlphaFoldDB" id="A0A7W3IXZ8"/>
<dbReference type="InterPro" id="IPR036265">
    <property type="entry name" value="HIT-like_sf"/>
</dbReference>
<name>A0A7W3IXZ8_9ACTN</name>
<dbReference type="Gene3D" id="3.30.428.10">
    <property type="entry name" value="HIT-like"/>
    <property type="match status" value="1"/>
</dbReference>
<reference evidence="5 6" key="1">
    <citation type="submission" date="2020-07" db="EMBL/GenBank/DDBJ databases">
        <title>Sequencing the genomes of 1000 actinobacteria strains.</title>
        <authorList>
            <person name="Klenk H.-P."/>
        </authorList>
    </citation>
    <scope>NUCLEOTIDE SEQUENCE [LARGE SCALE GENOMIC DNA]</scope>
    <source>
        <strain evidence="5 6">DSM 21349</strain>
    </source>
</reference>
<organism evidence="5 6">
    <name type="scientific">Nocardioides ginsengisegetis</name>
    <dbReference type="NCBI Taxonomy" id="661491"/>
    <lineage>
        <taxon>Bacteria</taxon>
        <taxon>Bacillati</taxon>
        <taxon>Actinomycetota</taxon>
        <taxon>Actinomycetes</taxon>
        <taxon>Propionibacteriales</taxon>
        <taxon>Nocardioidaceae</taxon>
        <taxon>Nocardioides</taxon>
    </lineage>
</organism>
<feature type="short sequence motif" description="Histidine triad motif" evidence="2 3">
    <location>
        <begin position="99"/>
        <end position="103"/>
    </location>
</feature>
<dbReference type="InterPro" id="IPR011146">
    <property type="entry name" value="HIT-like"/>
</dbReference>